<accession>A0AA39QW90</accession>
<feature type="region of interest" description="Disordered" evidence="1">
    <location>
        <begin position="320"/>
        <end position="346"/>
    </location>
</feature>
<dbReference type="AlphaFoldDB" id="A0AA39QW90"/>
<name>A0AA39QW90_9LECA</name>
<gene>
    <name evidence="2" type="ORF">JMJ35_008611</name>
</gene>
<proteinExistence type="predicted"/>
<comment type="caution">
    <text evidence="2">The sequence shown here is derived from an EMBL/GenBank/DDBJ whole genome shotgun (WGS) entry which is preliminary data.</text>
</comment>
<feature type="compositionally biased region" description="Basic residues" evidence="1">
    <location>
        <begin position="500"/>
        <end position="509"/>
    </location>
</feature>
<sequence length="622" mass="68365">MRYTNWDVLIFPETGDVKTPLQEFYTTCTVTQDPDVPAIPSTAHPAYLATVTRPLPTLSCYIPSLPHGTPFRVSLHSWSMPIATRATASMVSPESSVWFEARVLLDGICTAGNLFNQDPSWPQVIGFYAIRWIFYTDAGVYVDKTNNSNQLRFPPFHAEMLTQVWADAAQNLGRVKIIIAEGIRHSQGNSGFQRMKNLVTFSFQHAPLNILENCGIAWPNPGMWLQAQQQFQNIESPHNDPTDPAAHAHSPRRRDASMKLTCARLINPSVPPTNTCGLMAQSGFQAHGPRSNDPSLSQNGADPFVGGPILNNSFFRNMTSRNTTSSGDITMKSRSTSSSHDEAMPDISRIPSPIADHRCRSIPESQASVYALRLMTTGSKEQNRHLQKEIQGEREVNRYDSHFDDGMAAFSPSRKQSNISGISAPSNTRASSTANTPPESGAALFEGHPRSVSVTSRDPPTPIFHVTSDMISARLETLENGSRLREIYGNAKEKTETTIKKKPVGRPKGRKEGRSSEQGLDVPVNKTDRRASTGSTNANAKETADESDEKVGDGKRKRVSSTLGSKMPLRDRAENSHLLSPTRKISKTGLQDDISAKLGEMDELTADGVVVRQPLGELDNIM</sequence>
<feature type="region of interest" description="Disordered" evidence="1">
    <location>
        <begin position="488"/>
        <end position="586"/>
    </location>
</feature>
<keyword evidence="3" id="KW-1185">Reference proteome</keyword>
<evidence type="ECO:0000256" key="1">
    <source>
        <dbReference type="SAM" id="MobiDB-lite"/>
    </source>
</evidence>
<protein>
    <submittedName>
        <fullName evidence="2">Uncharacterized protein</fullName>
    </submittedName>
</protein>
<feature type="compositionally biased region" description="Polar residues" evidence="1">
    <location>
        <begin position="320"/>
        <end position="338"/>
    </location>
</feature>
<feature type="compositionally biased region" description="Polar residues" evidence="1">
    <location>
        <begin position="413"/>
        <end position="438"/>
    </location>
</feature>
<evidence type="ECO:0000313" key="3">
    <source>
        <dbReference type="Proteomes" id="UP001166286"/>
    </source>
</evidence>
<feature type="region of interest" description="Disordered" evidence="1">
    <location>
        <begin position="410"/>
        <end position="465"/>
    </location>
</feature>
<feature type="compositionally biased region" description="Basic and acidic residues" evidence="1">
    <location>
        <begin position="488"/>
        <end position="499"/>
    </location>
</feature>
<dbReference type="Proteomes" id="UP001166286">
    <property type="component" value="Unassembled WGS sequence"/>
</dbReference>
<reference evidence="2" key="1">
    <citation type="submission" date="2023-03" db="EMBL/GenBank/DDBJ databases">
        <title>Complete genome of Cladonia borealis.</title>
        <authorList>
            <person name="Park H."/>
        </authorList>
    </citation>
    <scope>NUCLEOTIDE SEQUENCE</scope>
    <source>
        <strain evidence="2">ANT050790</strain>
    </source>
</reference>
<evidence type="ECO:0000313" key="2">
    <source>
        <dbReference type="EMBL" id="KAK0509240.1"/>
    </source>
</evidence>
<dbReference type="EMBL" id="JAFEKC020000019">
    <property type="protein sequence ID" value="KAK0509240.1"/>
    <property type="molecule type" value="Genomic_DNA"/>
</dbReference>
<organism evidence="2 3">
    <name type="scientific">Cladonia borealis</name>
    <dbReference type="NCBI Taxonomy" id="184061"/>
    <lineage>
        <taxon>Eukaryota</taxon>
        <taxon>Fungi</taxon>
        <taxon>Dikarya</taxon>
        <taxon>Ascomycota</taxon>
        <taxon>Pezizomycotina</taxon>
        <taxon>Lecanoromycetes</taxon>
        <taxon>OSLEUM clade</taxon>
        <taxon>Lecanoromycetidae</taxon>
        <taxon>Lecanorales</taxon>
        <taxon>Lecanorineae</taxon>
        <taxon>Cladoniaceae</taxon>
        <taxon>Cladonia</taxon>
    </lineage>
</organism>
<feature type="region of interest" description="Disordered" evidence="1">
    <location>
        <begin position="234"/>
        <end position="256"/>
    </location>
</feature>